<comment type="similarity">
    <text evidence="2">Belongs to the mannose-6-phosphate isomerase type 1 family.</text>
</comment>
<evidence type="ECO:0000313" key="10">
    <source>
        <dbReference type="EMBL" id="RLP76004.1"/>
    </source>
</evidence>
<dbReference type="SUPFAM" id="SSF51182">
    <property type="entry name" value="RmlC-like cupins"/>
    <property type="match status" value="1"/>
</dbReference>
<dbReference type="GO" id="GO:0004476">
    <property type="term" value="F:mannose-6-phosphate isomerase activity"/>
    <property type="evidence" value="ECO:0007669"/>
    <property type="project" value="UniProtKB-EC"/>
</dbReference>
<feature type="binding site" evidence="8">
    <location>
        <position position="274"/>
    </location>
    <ligand>
        <name>Zn(2+)</name>
        <dbReference type="ChEBI" id="CHEBI:29105"/>
    </ligand>
</feature>
<evidence type="ECO:0000256" key="8">
    <source>
        <dbReference type="PIRSR" id="PIRSR001480-2"/>
    </source>
</evidence>
<dbReference type="EC" id="5.3.1.8" evidence="3"/>
<keyword evidence="4 8" id="KW-0479">Metal-binding</keyword>
<evidence type="ECO:0000256" key="7">
    <source>
        <dbReference type="PIRSR" id="PIRSR001480-1"/>
    </source>
</evidence>
<reference evidence="10 11" key="1">
    <citation type="submission" date="2018-10" db="EMBL/GenBank/DDBJ databases">
        <authorList>
            <person name="Li J."/>
        </authorList>
    </citation>
    <scope>NUCLEOTIDE SEQUENCE [LARGE SCALE GENOMIC DNA]</scope>
    <source>
        <strain evidence="10 11">IF 016277</strain>
    </source>
</reference>
<dbReference type="InterPro" id="IPR001250">
    <property type="entry name" value="Man6P_Isoase-1"/>
</dbReference>
<dbReference type="GO" id="GO:0005975">
    <property type="term" value="P:carbohydrate metabolic process"/>
    <property type="evidence" value="ECO:0007669"/>
    <property type="project" value="InterPro"/>
</dbReference>
<protein>
    <recommendedName>
        <fullName evidence="3">mannose-6-phosphate isomerase</fullName>
        <ecNumber evidence="3">5.3.1.8</ecNumber>
    </recommendedName>
</protein>
<dbReference type="PANTHER" id="PTHR10309">
    <property type="entry name" value="MANNOSE-6-PHOSPHATE ISOMERASE"/>
    <property type="match status" value="1"/>
</dbReference>
<comment type="caution">
    <text evidence="10">The sequence shown here is derived from an EMBL/GenBank/DDBJ whole genome shotgun (WGS) entry which is preliminary data.</text>
</comment>
<proteinExistence type="inferred from homology"/>
<organism evidence="10 11">
    <name type="scientific">Mycetocola tolaasinivorans</name>
    <dbReference type="NCBI Taxonomy" id="76635"/>
    <lineage>
        <taxon>Bacteria</taxon>
        <taxon>Bacillati</taxon>
        <taxon>Actinomycetota</taxon>
        <taxon>Actinomycetes</taxon>
        <taxon>Micrococcales</taxon>
        <taxon>Microbacteriaceae</taxon>
        <taxon>Mycetocola</taxon>
    </lineage>
</organism>
<dbReference type="NCBIfam" id="TIGR00218">
    <property type="entry name" value="manA"/>
    <property type="match status" value="1"/>
</dbReference>
<accession>A0A3L7A798</accession>
<evidence type="ECO:0000256" key="5">
    <source>
        <dbReference type="ARBA" id="ARBA00022833"/>
    </source>
</evidence>
<dbReference type="Proteomes" id="UP000272503">
    <property type="component" value="Unassembled WGS sequence"/>
</dbReference>
<evidence type="ECO:0000259" key="9">
    <source>
        <dbReference type="Pfam" id="PF20511"/>
    </source>
</evidence>
<dbReference type="InterPro" id="IPR046457">
    <property type="entry name" value="PMI_typeI_cat"/>
</dbReference>
<dbReference type="PIRSF" id="PIRSF001480">
    <property type="entry name" value="Mannose-6-phosphate_isomerase"/>
    <property type="match status" value="1"/>
</dbReference>
<name>A0A3L7A798_9MICO</name>
<feature type="binding site" evidence="8">
    <location>
        <position position="140"/>
    </location>
    <ligand>
        <name>Zn(2+)</name>
        <dbReference type="ChEBI" id="CHEBI:29105"/>
    </ligand>
</feature>
<evidence type="ECO:0000256" key="6">
    <source>
        <dbReference type="ARBA" id="ARBA00023235"/>
    </source>
</evidence>
<keyword evidence="6 10" id="KW-0413">Isomerase</keyword>
<dbReference type="Pfam" id="PF20511">
    <property type="entry name" value="PMI_typeI_cat"/>
    <property type="match status" value="1"/>
</dbReference>
<sequence>MSFSEKRIPVFVTLANTPRDYAWGAPGAISELLGAPATDRVEAELWLGTHPGSPTRVLAPAGPASFDTLDRWLAAEPEASGAPEGALPFLFKVLAAASPLSIQAHPDAAQARAGFERENAAGIALDAPTRNYRDPFPKPELIVAMRDGFEALSGFRPLSEVVSDLDELAALGDLDPVLDALRARLAAAVAAGTETEVLAHEVSAALDGDREAERSALVASAHSVNGTPLPRLADTVRLLVAEYPTDPGVFVALFLNRVTLNRGESLYLDAGNMHAYLRGIGLELMTASDNVLRGGMTPKHVDVPELLTVVRFAPGPVPFLPQTEVAPGIIGYQPEGANFALYRVDPAIAGEFRVVTPAIAVQIAGDSALSQGDERASLSVGDIRYLTPSDSSVRIAGNGEIWVAAGAYGVTS</sequence>
<feature type="binding site" evidence="8">
    <location>
        <position position="105"/>
    </location>
    <ligand>
        <name>Zn(2+)</name>
        <dbReference type="ChEBI" id="CHEBI:29105"/>
    </ligand>
</feature>
<feature type="binding site" evidence="8">
    <location>
        <position position="103"/>
    </location>
    <ligand>
        <name>Zn(2+)</name>
        <dbReference type="ChEBI" id="CHEBI:29105"/>
    </ligand>
</feature>
<dbReference type="EMBL" id="RCUX01000005">
    <property type="protein sequence ID" value="RLP76004.1"/>
    <property type="molecule type" value="Genomic_DNA"/>
</dbReference>
<dbReference type="Gene3D" id="1.10.441.10">
    <property type="entry name" value="Phosphomannose Isomerase, domain 2"/>
    <property type="match status" value="1"/>
</dbReference>
<feature type="active site" evidence="7">
    <location>
        <position position="293"/>
    </location>
</feature>
<dbReference type="GO" id="GO:0008270">
    <property type="term" value="F:zinc ion binding"/>
    <property type="evidence" value="ECO:0007669"/>
    <property type="project" value="InterPro"/>
</dbReference>
<dbReference type="PRINTS" id="PR00714">
    <property type="entry name" value="MAN6PISMRASE"/>
</dbReference>
<keyword evidence="5 8" id="KW-0862">Zinc</keyword>
<evidence type="ECO:0000256" key="2">
    <source>
        <dbReference type="ARBA" id="ARBA00010772"/>
    </source>
</evidence>
<dbReference type="InterPro" id="IPR016305">
    <property type="entry name" value="Mannose-6-P_Isomerase"/>
</dbReference>
<dbReference type="CDD" id="cd07011">
    <property type="entry name" value="cupin_PMI_type_I_N"/>
    <property type="match status" value="1"/>
</dbReference>
<gene>
    <name evidence="10" type="primary">manA</name>
    <name evidence="10" type="ORF">D9V32_07560</name>
</gene>
<dbReference type="Gene3D" id="2.60.120.10">
    <property type="entry name" value="Jelly Rolls"/>
    <property type="match status" value="2"/>
</dbReference>
<comment type="cofactor">
    <cofactor evidence="8">
        <name>Zn(2+)</name>
        <dbReference type="ChEBI" id="CHEBI:29105"/>
    </cofactor>
    <text evidence="8">Binds 1 zinc ion per subunit.</text>
</comment>
<dbReference type="InterPro" id="IPR014710">
    <property type="entry name" value="RmlC-like_jellyroll"/>
</dbReference>
<evidence type="ECO:0000256" key="4">
    <source>
        <dbReference type="ARBA" id="ARBA00022723"/>
    </source>
</evidence>
<dbReference type="InterPro" id="IPR011051">
    <property type="entry name" value="RmlC_Cupin_sf"/>
</dbReference>
<keyword evidence="11" id="KW-1185">Reference proteome</keyword>
<evidence type="ECO:0000313" key="11">
    <source>
        <dbReference type="Proteomes" id="UP000272503"/>
    </source>
</evidence>
<evidence type="ECO:0000256" key="3">
    <source>
        <dbReference type="ARBA" id="ARBA00011956"/>
    </source>
</evidence>
<dbReference type="AlphaFoldDB" id="A0A3L7A798"/>
<dbReference type="GO" id="GO:0005829">
    <property type="term" value="C:cytosol"/>
    <property type="evidence" value="ECO:0007669"/>
    <property type="project" value="TreeGrafter"/>
</dbReference>
<comment type="catalytic activity">
    <reaction evidence="1">
        <text>D-mannose 6-phosphate = D-fructose 6-phosphate</text>
        <dbReference type="Rhea" id="RHEA:12356"/>
        <dbReference type="ChEBI" id="CHEBI:58735"/>
        <dbReference type="ChEBI" id="CHEBI:61527"/>
        <dbReference type="EC" id="5.3.1.8"/>
    </reaction>
</comment>
<dbReference type="GO" id="GO:0009298">
    <property type="term" value="P:GDP-mannose biosynthetic process"/>
    <property type="evidence" value="ECO:0007669"/>
    <property type="project" value="InterPro"/>
</dbReference>
<dbReference type="PANTHER" id="PTHR10309:SF0">
    <property type="entry name" value="MANNOSE-6-PHOSPHATE ISOMERASE"/>
    <property type="match status" value="1"/>
</dbReference>
<dbReference type="OrthoDB" id="9792649at2"/>
<evidence type="ECO:0000256" key="1">
    <source>
        <dbReference type="ARBA" id="ARBA00000757"/>
    </source>
</evidence>
<feature type="domain" description="Phosphomannose isomerase type I catalytic" evidence="9">
    <location>
        <begin position="14"/>
        <end position="158"/>
    </location>
</feature>